<evidence type="ECO:0000256" key="1">
    <source>
        <dbReference type="ARBA" id="ARBA00005271"/>
    </source>
</evidence>
<dbReference type="GO" id="GO:0005737">
    <property type="term" value="C:cytoplasm"/>
    <property type="evidence" value="ECO:0007669"/>
    <property type="project" value="UniProtKB-ARBA"/>
</dbReference>
<dbReference type="PROSITE" id="PS50186">
    <property type="entry name" value="DEP"/>
    <property type="match status" value="1"/>
</dbReference>
<sequence>MEQLTKVLSVTQAELVWSAFSSTKGHALENSSQSSQTCQVLNDNKFLESESSSLSTREILPGLINNSNKNASSKDDHIIQVFSKTWCGKKYEVFEGSNLVDSLIRKSHSTFPTRESATYLLQEILDEGFIKSIGKSQTFEDGSQLFYWAENLQTTNKDMADIANSRTRRLNTTAKQEDEKPAWVTHTLRKTSTNRIPRPFNSSREDENCGKVSASKSVSRGLAALLERDQSFAGQNIGDAKIEEKKEDSVDTVEGKNEQVKPKNAKANSLPCRSVYKVPQLQQVKTSYWSPEIKPDNATKSSFNQKTISKAPQTEEAKTGSASNDNKTESSKHVSAVSNQVQTYLSTDRVPKPSTNQDDEKVSLKTAKKESKAVQLKPASQTYVSKSSVIVPGRKTGPAGNSQVNHYEEKLPKRDIVTSSIKTLPMMHSQKQNGESTPEVVQSSVVSMVNGVHEPKSPEEVEEPKEKPCQTRREEGNKTTKSDTETVEFLKKEMERIKAEHLRELAQCQDKINEMKAQLESETSSVVSVSSSASSEQTTTTTSPPPPSPPPPGPAAPPPPPPPQPPASLSAPPPPPPVPGAGVPPPPPPLGPGMRRLGGPVKPKKAAIKPDVEMKPLFWTRILTTDETESGDKNNNKPKHTVWKNMQETDFNRKQFQKLFGRKITKKSKRDQRKSLHEDSHFLVAKGQNAAKLLENTRSQTIGIIMSSLNCQLDDIKEAIYKMDTSVIDMDGLKALYDIRPKSDEIELITKFNQENPNVPLDKPEEFLLQIHKMDHFAERLEVWLYRNKFTETITVIDRRLSAICEASSLLRTNKEISFVLAIILTLGNFMNGGTNRGQADGFQLSVLNKVKDVKTQDNSKNLLQYIVEVYCDKRQGGERGDFLLPDPYVILAASQVSFKDIKTELAEAKISLATCKAKAEMVLGGENSSHREPFQSFVTEYLSTGETELNLLQDKVQSTMDDFKNIVDYFQYSGEGEEVTPPLFFGIWGNFCEAFKNYWKPDTGESLDANEKMLLVFKAEQINLAKRTFCNADHLKQIRATATKFMKRRKSETAEPNDLKSKTKTSS</sequence>
<proteinExistence type="inferred from homology"/>
<feature type="compositionally biased region" description="Basic and acidic residues" evidence="2">
    <location>
        <begin position="358"/>
        <end position="372"/>
    </location>
</feature>
<dbReference type="SMART" id="SM00498">
    <property type="entry name" value="FH2"/>
    <property type="match status" value="1"/>
</dbReference>
<feature type="compositionally biased region" description="Basic and acidic residues" evidence="2">
    <location>
        <begin position="1052"/>
        <end position="1062"/>
    </location>
</feature>
<reference evidence="5" key="2">
    <citation type="journal article" date="2023" name="Science">
        <title>Genomic signatures of disease resistance in endangered staghorn corals.</title>
        <authorList>
            <person name="Vollmer S.V."/>
            <person name="Selwyn J.D."/>
            <person name="Despard B.A."/>
            <person name="Roesel C.L."/>
        </authorList>
    </citation>
    <scope>NUCLEOTIDE SEQUENCE</scope>
    <source>
        <strain evidence="5">K2</strain>
    </source>
</reference>
<dbReference type="PANTHER" id="PTHR45920">
    <property type="entry name" value="FORMIN HOMOLOGY 2 DOMAIN CONTAINING, ISOFORM I"/>
    <property type="match status" value="1"/>
</dbReference>
<keyword evidence="6" id="KW-1185">Reference proteome</keyword>
<dbReference type="InterPro" id="IPR036388">
    <property type="entry name" value="WH-like_DNA-bd_sf"/>
</dbReference>
<feature type="compositionally biased region" description="Pro residues" evidence="2">
    <location>
        <begin position="543"/>
        <end position="591"/>
    </location>
</feature>
<dbReference type="Gene3D" id="1.20.58.2220">
    <property type="entry name" value="Formin, FH2 domain"/>
    <property type="match status" value="1"/>
</dbReference>
<dbReference type="Pfam" id="PF02181">
    <property type="entry name" value="FH2"/>
    <property type="match status" value="1"/>
</dbReference>
<feature type="compositionally biased region" description="Polar residues" evidence="2">
    <location>
        <begin position="336"/>
        <end position="346"/>
    </location>
</feature>
<dbReference type="SUPFAM" id="SSF46785">
    <property type="entry name" value="Winged helix' DNA-binding domain"/>
    <property type="match status" value="1"/>
</dbReference>
<comment type="similarity">
    <text evidence="1">Belongs to the formin homology family. Cappuccino subfamily.</text>
</comment>
<dbReference type="InterPro" id="IPR042201">
    <property type="entry name" value="FH2_Formin_sf"/>
</dbReference>
<feature type="domain" description="DEP" evidence="3">
    <location>
        <begin position="93"/>
        <end position="150"/>
    </location>
</feature>
<dbReference type="AlphaFoldDB" id="A0AAD9QGF9"/>
<feature type="compositionally biased region" description="Basic and acidic residues" evidence="2">
    <location>
        <begin position="453"/>
        <end position="487"/>
    </location>
</feature>
<dbReference type="GO" id="GO:0051015">
    <property type="term" value="F:actin filament binding"/>
    <property type="evidence" value="ECO:0007669"/>
    <property type="project" value="TreeGrafter"/>
</dbReference>
<dbReference type="EMBL" id="JARQWQ010000035">
    <property type="protein sequence ID" value="KAK2560679.1"/>
    <property type="molecule type" value="Genomic_DNA"/>
</dbReference>
<feature type="region of interest" description="Disordered" evidence="2">
    <location>
        <begin position="193"/>
        <end position="213"/>
    </location>
</feature>
<dbReference type="PROSITE" id="PS51444">
    <property type="entry name" value="FH2"/>
    <property type="match status" value="1"/>
</dbReference>
<feature type="domain" description="FH2" evidence="4">
    <location>
        <begin position="604"/>
        <end position="1022"/>
    </location>
</feature>
<feature type="compositionally biased region" description="Polar residues" evidence="2">
    <location>
        <begin position="298"/>
        <end position="312"/>
    </location>
</feature>
<dbReference type="InterPro" id="IPR036390">
    <property type="entry name" value="WH_DNA-bd_sf"/>
</dbReference>
<evidence type="ECO:0000313" key="5">
    <source>
        <dbReference type="EMBL" id="KAK2560679.1"/>
    </source>
</evidence>
<feature type="compositionally biased region" description="Basic and acidic residues" evidence="2">
    <location>
        <begin position="406"/>
        <end position="415"/>
    </location>
</feature>
<feature type="compositionally biased region" description="Polar residues" evidence="2">
    <location>
        <begin position="378"/>
        <end position="388"/>
    </location>
</feature>
<evidence type="ECO:0000259" key="3">
    <source>
        <dbReference type="PROSITE" id="PS50186"/>
    </source>
</evidence>
<dbReference type="SUPFAM" id="SSF101447">
    <property type="entry name" value="Formin homology 2 domain (FH2 domain)"/>
    <property type="match status" value="1"/>
</dbReference>
<dbReference type="GO" id="GO:0030866">
    <property type="term" value="P:cortical actin cytoskeleton organization"/>
    <property type="evidence" value="ECO:0007669"/>
    <property type="project" value="TreeGrafter"/>
</dbReference>
<dbReference type="Pfam" id="PF00610">
    <property type="entry name" value="DEP"/>
    <property type="match status" value="1"/>
</dbReference>
<evidence type="ECO:0000256" key="2">
    <source>
        <dbReference type="SAM" id="MobiDB-lite"/>
    </source>
</evidence>
<dbReference type="Proteomes" id="UP001249851">
    <property type="component" value="Unassembled WGS sequence"/>
</dbReference>
<name>A0AAD9QGF9_ACRCE</name>
<protein>
    <submittedName>
        <fullName evidence="5">Formin-1</fullName>
    </submittedName>
</protein>
<feature type="region of interest" description="Disordered" evidence="2">
    <location>
        <begin position="516"/>
        <end position="609"/>
    </location>
</feature>
<reference evidence="5" key="1">
    <citation type="journal article" date="2023" name="G3 (Bethesda)">
        <title>Whole genome assembly and annotation of the endangered Caribbean coral Acropora cervicornis.</title>
        <authorList>
            <person name="Selwyn J.D."/>
            <person name="Vollmer S.V."/>
        </authorList>
    </citation>
    <scope>NUCLEOTIDE SEQUENCE</scope>
    <source>
        <strain evidence="5">K2</strain>
    </source>
</reference>
<dbReference type="GO" id="GO:0005856">
    <property type="term" value="C:cytoskeleton"/>
    <property type="evidence" value="ECO:0007669"/>
    <property type="project" value="TreeGrafter"/>
</dbReference>
<feature type="compositionally biased region" description="Polar residues" evidence="2">
    <location>
        <begin position="429"/>
        <end position="447"/>
    </location>
</feature>
<feature type="region of interest" description="Disordered" evidence="2">
    <location>
        <begin position="289"/>
        <end position="415"/>
    </location>
</feature>
<evidence type="ECO:0000313" key="6">
    <source>
        <dbReference type="Proteomes" id="UP001249851"/>
    </source>
</evidence>
<feature type="region of interest" description="Disordered" evidence="2">
    <location>
        <begin position="1048"/>
        <end position="1068"/>
    </location>
</feature>
<comment type="caution">
    <text evidence="5">The sequence shown here is derived from an EMBL/GenBank/DDBJ whole genome shotgun (WGS) entry which is preliminary data.</text>
</comment>
<feature type="region of interest" description="Disordered" evidence="2">
    <location>
        <begin position="427"/>
        <end position="487"/>
    </location>
</feature>
<dbReference type="CDD" id="cd04371">
    <property type="entry name" value="DEP"/>
    <property type="match status" value="1"/>
</dbReference>
<feature type="compositionally biased region" description="Low complexity" evidence="2">
    <location>
        <begin position="521"/>
        <end position="542"/>
    </location>
</feature>
<dbReference type="InterPro" id="IPR000591">
    <property type="entry name" value="DEP_dom"/>
</dbReference>
<organism evidence="5 6">
    <name type="scientific">Acropora cervicornis</name>
    <name type="common">Staghorn coral</name>
    <dbReference type="NCBI Taxonomy" id="6130"/>
    <lineage>
        <taxon>Eukaryota</taxon>
        <taxon>Metazoa</taxon>
        <taxon>Cnidaria</taxon>
        <taxon>Anthozoa</taxon>
        <taxon>Hexacorallia</taxon>
        <taxon>Scleractinia</taxon>
        <taxon>Astrocoeniina</taxon>
        <taxon>Acroporidae</taxon>
        <taxon>Acropora</taxon>
    </lineage>
</organism>
<evidence type="ECO:0000259" key="4">
    <source>
        <dbReference type="PROSITE" id="PS51444"/>
    </source>
</evidence>
<feature type="compositionally biased region" description="Basic and acidic residues" evidence="2">
    <location>
        <begin position="240"/>
        <end position="261"/>
    </location>
</feature>
<feature type="region of interest" description="Disordered" evidence="2">
    <location>
        <begin position="237"/>
        <end position="266"/>
    </location>
</feature>
<accession>A0AAD9QGF9</accession>
<dbReference type="Gene3D" id="1.10.10.10">
    <property type="entry name" value="Winged helix-like DNA-binding domain superfamily/Winged helix DNA-binding domain"/>
    <property type="match status" value="1"/>
</dbReference>
<gene>
    <name evidence="5" type="ORF">P5673_016441</name>
</gene>
<dbReference type="PANTHER" id="PTHR45920:SF7">
    <property type="entry name" value="FORMIN-G"/>
    <property type="match status" value="1"/>
</dbReference>
<dbReference type="InterPro" id="IPR015425">
    <property type="entry name" value="FH2_Formin"/>
</dbReference>
<dbReference type="GO" id="GO:0035556">
    <property type="term" value="P:intracellular signal transduction"/>
    <property type="evidence" value="ECO:0007669"/>
    <property type="project" value="InterPro"/>
</dbReference>